<dbReference type="PANTHER" id="PTHR30023">
    <property type="entry name" value="D-ALANYL-D-ALANINE CARBOXYPEPTIDASE"/>
    <property type="match status" value="1"/>
</dbReference>
<reference evidence="3 4" key="1">
    <citation type="journal article" date="2009" name="Stand. Genomic Sci.">
        <title>Complete genome sequence of Kytococcus sedentarius type strain (541).</title>
        <authorList>
            <person name="Sims D."/>
            <person name="Brettin T."/>
            <person name="Detter J.C."/>
            <person name="Han C."/>
            <person name="Lapidus A."/>
            <person name="Copeland A."/>
            <person name="Glavina Del Rio T."/>
            <person name="Nolan M."/>
            <person name="Chen F."/>
            <person name="Lucas S."/>
            <person name="Tice H."/>
            <person name="Cheng J.F."/>
            <person name="Bruce D."/>
            <person name="Goodwin L."/>
            <person name="Pitluck S."/>
            <person name="Ovchinnikova G."/>
            <person name="Pati A."/>
            <person name="Ivanova N."/>
            <person name="Mavrommatis K."/>
            <person name="Chen A."/>
            <person name="Palaniappan K."/>
            <person name="D'haeseleer P."/>
            <person name="Chain P."/>
            <person name="Bristow J."/>
            <person name="Eisen J.A."/>
            <person name="Markowitz V."/>
            <person name="Hugenholtz P."/>
            <person name="Schneider S."/>
            <person name="Goker M."/>
            <person name="Pukall R."/>
            <person name="Kyrpides N.C."/>
            <person name="Klenk H.P."/>
        </authorList>
    </citation>
    <scope>NUCLEOTIDE SEQUENCE [LARGE SCALE GENOMIC DNA]</scope>
    <source>
        <strain evidence="4">ATCC 14392 / DSM 20547 / JCM 11482 / CCUG 33030 / NBRC 15357 / NCTC 11040 / CCM 314 / 541</strain>
    </source>
</reference>
<protein>
    <submittedName>
        <fullName evidence="3">D-alanyl-D-alanine carboxypeptidase (Penicillin-binding protein 4)</fullName>
    </submittedName>
</protein>
<dbReference type="Proteomes" id="UP000006666">
    <property type="component" value="Chromosome"/>
</dbReference>
<dbReference type="Gene3D" id="3.40.710.10">
    <property type="entry name" value="DD-peptidase/beta-lactamase superfamily"/>
    <property type="match status" value="2"/>
</dbReference>
<dbReference type="GO" id="GO:0004185">
    <property type="term" value="F:serine-type carboxypeptidase activity"/>
    <property type="evidence" value="ECO:0007669"/>
    <property type="project" value="InterPro"/>
</dbReference>
<sequence length="536" mass="56640">MKSSARNTLIASTTVVALLGAYVTADVYDKVPGVLTNAPAPEAAQNGEGDEGEVDLLDDVAGARPSEAATAPEEPPAVLHRNLQPGAASKVVDGPVEAEAAQQITDDLPEREHLLGHLQHSDQAPAQEAVKKALGDTLQDETLGFLSLDVRDAATGEVLLQQNAERPNHLASMTKLVSTAAVVQSGWDLNQRLETKVLLDEGNNIVVVAGGDTMLSRGMGDPLSVSGRAGLKDLAKQVAAAIEAKREAGEDLPEEFRVALDDSQAGPMYSDDWSQVALNEGWTGKVTMLQLFDDRARHLHPTPVDPAISAAGTFAGLLHEEGVPVQKSVPRTKGKSEGEQLGVVRSAPVRDQLIHALQVSDNARVETITRQAALGTGGIEVKNSAPSDVGQWVVEQTKARGIDNAGHKQFDAAGLTSKNEIPAQVLGEILQQGASGEDPEYHRILANLSMAGLYGTLQPRFYGDGREEARGFVRGKTGTLPMASGMAGTTVTQDGRLLTFVISSDDFERATQPMIARKAHDAVVAALQKCECNPSA</sequence>
<dbReference type="RefSeq" id="WP_015780372.1">
    <property type="nucleotide sequence ID" value="NC_013169.1"/>
</dbReference>
<dbReference type="InterPro" id="IPR000667">
    <property type="entry name" value="Peptidase_S13"/>
</dbReference>
<organism evidence="3 4">
    <name type="scientific">Kytococcus sedentarius (strain ATCC 14392 / DSM 20547 / JCM 11482 / CCUG 33030 / NBRC 15357 / NCTC 11040 / CCM 314 / 541)</name>
    <name type="common">Micrococcus sedentarius</name>
    <dbReference type="NCBI Taxonomy" id="478801"/>
    <lineage>
        <taxon>Bacteria</taxon>
        <taxon>Bacillati</taxon>
        <taxon>Actinomycetota</taxon>
        <taxon>Actinomycetes</taxon>
        <taxon>Micrococcales</taxon>
        <taxon>Kytococcaceae</taxon>
        <taxon>Kytococcus</taxon>
    </lineage>
</organism>
<dbReference type="KEGG" id="kse:Ksed_24810"/>
<dbReference type="AlphaFoldDB" id="C7NFT8"/>
<proteinExistence type="inferred from homology"/>
<dbReference type="eggNOG" id="COG2027">
    <property type="taxonomic scope" value="Bacteria"/>
</dbReference>
<dbReference type="STRING" id="478801.Ksed_24810"/>
<comment type="similarity">
    <text evidence="1">Belongs to the peptidase S13 family.</text>
</comment>
<dbReference type="GO" id="GO:0000270">
    <property type="term" value="P:peptidoglycan metabolic process"/>
    <property type="evidence" value="ECO:0007669"/>
    <property type="project" value="TreeGrafter"/>
</dbReference>
<accession>C7NFT8</accession>
<dbReference type="Pfam" id="PF02113">
    <property type="entry name" value="Peptidase_S13"/>
    <property type="match status" value="2"/>
</dbReference>
<dbReference type="HOGENOM" id="CLU_017692_0_2_11"/>
<dbReference type="PANTHER" id="PTHR30023:SF0">
    <property type="entry name" value="PENICILLIN-SENSITIVE CARBOXYPEPTIDASE A"/>
    <property type="match status" value="1"/>
</dbReference>
<name>C7NFT8_KYTSD</name>
<dbReference type="EMBL" id="CP001686">
    <property type="protein sequence ID" value="ACV07446.1"/>
    <property type="molecule type" value="Genomic_DNA"/>
</dbReference>
<dbReference type="MEROPS" id="S13.004"/>
<dbReference type="SUPFAM" id="SSF56601">
    <property type="entry name" value="beta-lactamase/transpeptidase-like"/>
    <property type="match status" value="1"/>
</dbReference>
<keyword evidence="3" id="KW-0121">Carboxypeptidase</keyword>
<dbReference type="InterPro" id="IPR012338">
    <property type="entry name" value="Beta-lactam/transpept-like"/>
</dbReference>
<evidence type="ECO:0000313" key="4">
    <source>
        <dbReference type="Proteomes" id="UP000006666"/>
    </source>
</evidence>
<evidence type="ECO:0000313" key="3">
    <source>
        <dbReference type="EMBL" id="ACV07446.1"/>
    </source>
</evidence>
<evidence type="ECO:0000256" key="2">
    <source>
        <dbReference type="ARBA" id="ARBA00022801"/>
    </source>
</evidence>
<keyword evidence="4" id="KW-1185">Reference proteome</keyword>
<keyword evidence="2" id="KW-0378">Hydrolase</keyword>
<gene>
    <name evidence="3" type="ordered locus">Ksed_24810</name>
</gene>
<dbReference type="GO" id="GO:0006508">
    <property type="term" value="P:proteolysis"/>
    <property type="evidence" value="ECO:0007669"/>
    <property type="project" value="InterPro"/>
</dbReference>
<keyword evidence="3" id="KW-0645">Protease</keyword>
<evidence type="ECO:0000256" key="1">
    <source>
        <dbReference type="ARBA" id="ARBA00006096"/>
    </source>
</evidence>